<keyword evidence="3" id="KW-1185">Reference proteome</keyword>
<feature type="region of interest" description="Disordered" evidence="1">
    <location>
        <begin position="1"/>
        <end position="29"/>
    </location>
</feature>
<dbReference type="Proteomes" id="UP000307956">
    <property type="component" value="Unassembled WGS sequence"/>
</dbReference>
<organism evidence="2 3">
    <name type="scientific">Pseudothauera rhizosphaerae</name>
    <dbReference type="NCBI Taxonomy" id="2565932"/>
    <lineage>
        <taxon>Bacteria</taxon>
        <taxon>Pseudomonadati</taxon>
        <taxon>Pseudomonadota</taxon>
        <taxon>Betaproteobacteria</taxon>
        <taxon>Rhodocyclales</taxon>
        <taxon>Zoogloeaceae</taxon>
        <taxon>Pseudothauera</taxon>
    </lineage>
</organism>
<gene>
    <name evidence="2" type="ORF">E6O51_12010</name>
</gene>
<protein>
    <submittedName>
        <fullName evidence="2">Uncharacterized protein</fullName>
    </submittedName>
</protein>
<reference evidence="2 3" key="1">
    <citation type="submission" date="2019-04" db="EMBL/GenBank/DDBJ databases">
        <title>Azoarcus rhizosphaerae sp. nov. isolated from rhizosphere of Ficus religiosa.</title>
        <authorList>
            <person name="Lin S.-Y."/>
            <person name="Hameed A."/>
            <person name="Hsu Y.-H."/>
            <person name="Young C.-C."/>
        </authorList>
    </citation>
    <scope>NUCLEOTIDE SEQUENCE [LARGE SCALE GENOMIC DNA]</scope>
    <source>
        <strain evidence="2 3">CC-YHH848</strain>
    </source>
</reference>
<dbReference type="EMBL" id="SSOD01000008">
    <property type="protein sequence ID" value="THF60947.1"/>
    <property type="molecule type" value="Genomic_DNA"/>
</dbReference>
<accession>A0A4V3WAW9</accession>
<evidence type="ECO:0000313" key="2">
    <source>
        <dbReference type="EMBL" id="THF60947.1"/>
    </source>
</evidence>
<evidence type="ECO:0000313" key="3">
    <source>
        <dbReference type="Proteomes" id="UP000307956"/>
    </source>
</evidence>
<proteinExistence type="predicted"/>
<dbReference type="RefSeq" id="WP_136385221.1">
    <property type="nucleotide sequence ID" value="NZ_SSOD01000008.1"/>
</dbReference>
<sequence length="114" mass="12709">MGSEDDQQMDWLRRWVRRQSDDDDPPRGNGATVLFRLTTLHAAAGQLRRYDDQADNDSAAALFDLHPICAVFSAKLTGLRPFFANCARLVFGHADALKPARPKAFRVISQNPGL</sequence>
<evidence type="ECO:0000256" key="1">
    <source>
        <dbReference type="SAM" id="MobiDB-lite"/>
    </source>
</evidence>
<dbReference type="OrthoDB" id="9920932at2"/>
<dbReference type="AlphaFoldDB" id="A0A4V3WAW9"/>
<name>A0A4V3WAW9_9RHOO</name>
<comment type="caution">
    <text evidence="2">The sequence shown here is derived from an EMBL/GenBank/DDBJ whole genome shotgun (WGS) entry which is preliminary data.</text>
</comment>